<dbReference type="PANTHER" id="PTHR11220">
    <property type="entry name" value="HEME-BINDING PROTEIN-RELATED"/>
    <property type="match status" value="1"/>
</dbReference>
<dbReference type="InterPro" id="IPR006917">
    <property type="entry name" value="SOUL_heme-bd"/>
</dbReference>
<evidence type="ECO:0000313" key="3">
    <source>
        <dbReference type="EMBL" id="OEU19329.1"/>
    </source>
</evidence>
<evidence type="ECO:0000256" key="2">
    <source>
        <dbReference type="SAM" id="MobiDB-lite"/>
    </source>
</evidence>
<name>A0A1E7FMD5_9STRA</name>
<evidence type="ECO:0000313" key="4">
    <source>
        <dbReference type="Proteomes" id="UP000095751"/>
    </source>
</evidence>
<dbReference type="KEGG" id="fcy:FRACYDRAFT_267998"/>
<dbReference type="InterPro" id="IPR011256">
    <property type="entry name" value="Reg_factor_effector_dom_sf"/>
</dbReference>
<sequence length="158" mass="17514">MAMTAPVRVSGSSEKMAMTAPVRVQGSDEGNTSSSSRRSSIFNYFSNSKGKTKVSFVIGKKYSKQTAPTPLDNNVKVREVPAHTLAVRTFSGPPPTDDRVEVERQIIINTLLTDPNIMMMKVTTKSIKAGETFVYGYHDPFVTPNFLRRNEVALLIER</sequence>
<keyword evidence="4" id="KW-1185">Reference proteome</keyword>
<dbReference type="Gene3D" id="3.20.80.10">
    <property type="entry name" value="Regulatory factor, effector binding domain"/>
    <property type="match status" value="1"/>
</dbReference>
<evidence type="ECO:0000256" key="1">
    <source>
        <dbReference type="ARBA" id="ARBA00009817"/>
    </source>
</evidence>
<comment type="similarity">
    <text evidence="1">Belongs to the HEBP family.</text>
</comment>
<dbReference type="InParanoid" id="A0A1E7FMD5"/>
<dbReference type="Pfam" id="PF04832">
    <property type="entry name" value="SOUL"/>
    <property type="match status" value="1"/>
</dbReference>
<gene>
    <name evidence="3" type="ORF">FRACYDRAFT_267998</name>
</gene>
<dbReference type="OrthoDB" id="6424451at2759"/>
<dbReference type="Proteomes" id="UP000095751">
    <property type="component" value="Unassembled WGS sequence"/>
</dbReference>
<dbReference type="PANTHER" id="PTHR11220:SF58">
    <property type="entry name" value="SOUL HEME-BINDING FAMILY PROTEIN"/>
    <property type="match status" value="1"/>
</dbReference>
<dbReference type="SUPFAM" id="SSF55136">
    <property type="entry name" value="Probable bacterial effector-binding domain"/>
    <property type="match status" value="1"/>
</dbReference>
<organism evidence="3 4">
    <name type="scientific">Fragilariopsis cylindrus CCMP1102</name>
    <dbReference type="NCBI Taxonomy" id="635003"/>
    <lineage>
        <taxon>Eukaryota</taxon>
        <taxon>Sar</taxon>
        <taxon>Stramenopiles</taxon>
        <taxon>Ochrophyta</taxon>
        <taxon>Bacillariophyta</taxon>
        <taxon>Bacillariophyceae</taxon>
        <taxon>Bacillariophycidae</taxon>
        <taxon>Bacillariales</taxon>
        <taxon>Bacillariaceae</taxon>
        <taxon>Fragilariopsis</taxon>
    </lineage>
</organism>
<accession>A0A1E7FMD5</accession>
<protein>
    <submittedName>
        <fullName evidence="3">Uncharacterized protein</fullName>
    </submittedName>
</protein>
<dbReference type="EMBL" id="KV784355">
    <property type="protein sequence ID" value="OEU19329.1"/>
    <property type="molecule type" value="Genomic_DNA"/>
</dbReference>
<proteinExistence type="inferred from homology"/>
<reference evidence="3 4" key="1">
    <citation type="submission" date="2016-09" db="EMBL/GenBank/DDBJ databases">
        <title>Extensive genetic diversity and differential bi-allelic expression allows diatom success in the polar Southern Ocean.</title>
        <authorList>
            <consortium name="DOE Joint Genome Institute"/>
            <person name="Mock T."/>
            <person name="Otillar R.P."/>
            <person name="Strauss J."/>
            <person name="Dupont C."/>
            <person name="Frickenhaus S."/>
            <person name="Maumus F."/>
            <person name="Mcmullan M."/>
            <person name="Sanges R."/>
            <person name="Schmutz J."/>
            <person name="Toseland A."/>
            <person name="Valas R."/>
            <person name="Veluchamy A."/>
            <person name="Ward B.J."/>
            <person name="Allen A."/>
            <person name="Barry K."/>
            <person name="Falciatore A."/>
            <person name="Ferrante M."/>
            <person name="Fortunato A.E."/>
            <person name="Gloeckner G."/>
            <person name="Gruber A."/>
            <person name="Hipkin R."/>
            <person name="Janech M."/>
            <person name="Kroth P."/>
            <person name="Leese F."/>
            <person name="Lindquist E."/>
            <person name="Lyon B.R."/>
            <person name="Martin J."/>
            <person name="Mayer C."/>
            <person name="Parker M."/>
            <person name="Quesneville H."/>
            <person name="Raymond J."/>
            <person name="Uhlig C."/>
            <person name="Valentin K.U."/>
            <person name="Worden A.Z."/>
            <person name="Armbrust E.V."/>
            <person name="Bowler C."/>
            <person name="Green B."/>
            <person name="Moulton V."/>
            <person name="Van Oosterhout C."/>
            <person name="Grigoriev I."/>
        </authorList>
    </citation>
    <scope>NUCLEOTIDE SEQUENCE [LARGE SCALE GENOMIC DNA]</scope>
    <source>
        <strain evidence="3 4">CCMP1102</strain>
    </source>
</reference>
<feature type="region of interest" description="Disordered" evidence="2">
    <location>
        <begin position="1"/>
        <end position="39"/>
    </location>
</feature>
<dbReference type="AlphaFoldDB" id="A0A1E7FMD5"/>